<name>A0AAD6BN87_9TELE</name>
<proteinExistence type="predicted"/>
<evidence type="ECO:0000313" key="3">
    <source>
        <dbReference type="Proteomes" id="UP001219934"/>
    </source>
</evidence>
<protein>
    <recommendedName>
        <fullName evidence="1">C-type lectin domain-containing protein</fullName>
    </recommendedName>
</protein>
<dbReference type="Pfam" id="PF00059">
    <property type="entry name" value="Lectin_C"/>
    <property type="match status" value="3"/>
</dbReference>
<dbReference type="PANTHER" id="PTHR45784:SF3">
    <property type="entry name" value="C-TYPE LECTIN DOMAIN FAMILY 4 MEMBER K-LIKE-RELATED"/>
    <property type="match status" value="1"/>
</dbReference>
<gene>
    <name evidence="2" type="ORF">JOQ06_008956</name>
</gene>
<dbReference type="Proteomes" id="UP001219934">
    <property type="component" value="Unassembled WGS sequence"/>
</dbReference>
<dbReference type="InterPro" id="IPR016186">
    <property type="entry name" value="C-type_lectin-like/link_sf"/>
</dbReference>
<dbReference type="SUPFAM" id="SSF56436">
    <property type="entry name" value="C-type lectin-like"/>
    <property type="match status" value="3"/>
</dbReference>
<dbReference type="CDD" id="cd00037">
    <property type="entry name" value="CLECT"/>
    <property type="match status" value="2"/>
</dbReference>
<comment type="caution">
    <text evidence="2">The sequence shown here is derived from an EMBL/GenBank/DDBJ whole genome shotgun (WGS) entry which is preliminary data.</text>
</comment>
<dbReference type="EMBL" id="JAPTMU010000002">
    <property type="protein sequence ID" value="KAJ4946913.1"/>
    <property type="molecule type" value="Genomic_DNA"/>
</dbReference>
<dbReference type="InterPro" id="IPR001304">
    <property type="entry name" value="C-type_lectin-like"/>
</dbReference>
<dbReference type="AlphaFoldDB" id="A0AAD6BN87"/>
<keyword evidence="3" id="KW-1185">Reference proteome</keyword>
<feature type="domain" description="C-type lectin" evidence="1">
    <location>
        <begin position="194"/>
        <end position="305"/>
    </location>
</feature>
<feature type="domain" description="C-type lectin" evidence="1">
    <location>
        <begin position="7"/>
        <end position="67"/>
    </location>
</feature>
<feature type="domain" description="C-type lectin" evidence="1">
    <location>
        <begin position="77"/>
        <end position="178"/>
    </location>
</feature>
<dbReference type="InterPro" id="IPR016187">
    <property type="entry name" value="CTDL_fold"/>
</dbReference>
<organism evidence="2 3">
    <name type="scientific">Pogonophryne albipinna</name>
    <dbReference type="NCBI Taxonomy" id="1090488"/>
    <lineage>
        <taxon>Eukaryota</taxon>
        <taxon>Metazoa</taxon>
        <taxon>Chordata</taxon>
        <taxon>Craniata</taxon>
        <taxon>Vertebrata</taxon>
        <taxon>Euteleostomi</taxon>
        <taxon>Actinopterygii</taxon>
        <taxon>Neopterygii</taxon>
        <taxon>Teleostei</taxon>
        <taxon>Neoteleostei</taxon>
        <taxon>Acanthomorphata</taxon>
        <taxon>Eupercaria</taxon>
        <taxon>Perciformes</taxon>
        <taxon>Notothenioidei</taxon>
        <taxon>Pogonophryne</taxon>
    </lineage>
</organism>
<sequence length="308" mass="36236">MYDYHSWIGLYKVKTNDWKWSNGANFYSYYVWAHHEPGKDESCATIYYSSKRFYGNNCENSNFFYCQKKQHPNPYDYTFIPQSKSWLEAQQYCRSEFHDLATFEYVDYRYYPVQWQDFPVWIGLHRDGETWRWSTGVSDYRNWALNETGNNSDCVSISSLGKKMATQNCSDRFPFVCIRESQDQENLDQGNLVLVKENKTWREALEHCQTLESPYDSDMHFELVSLQPEDHDSVMNKVKEADTEEVWAGLRFLAGDWLWVNGASMLYSHLPPCPPAEQHCSVLSKNDMDSVKIADCSEKKNFLCDGSY</sequence>
<dbReference type="PROSITE" id="PS50041">
    <property type="entry name" value="C_TYPE_LECTIN_2"/>
    <property type="match status" value="3"/>
</dbReference>
<accession>A0AAD6BN87</accession>
<dbReference type="Gene3D" id="3.10.100.10">
    <property type="entry name" value="Mannose-Binding Protein A, subunit A"/>
    <property type="match status" value="3"/>
</dbReference>
<evidence type="ECO:0000259" key="1">
    <source>
        <dbReference type="PROSITE" id="PS50041"/>
    </source>
</evidence>
<dbReference type="SMART" id="SM00034">
    <property type="entry name" value="CLECT"/>
    <property type="match status" value="2"/>
</dbReference>
<evidence type="ECO:0000313" key="2">
    <source>
        <dbReference type="EMBL" id="KAJ4946913.1"/>
    </source>
</evidence>
<reference evidence="2" key="1">
    <citation type="submission" date="2022-11" db="EMBL/GenBank/DDBJ databases">
        <title>Chromosome-level genome of Pogonophryne albipinna.</title>
        <authorList>
            <person name="Jo E."/>
        </authorList>
    </citation>
    <scope>NUCLEOTIDE SEQUENCE</scope>
    <source>
        <strain evidence="2">SGF0006</strain>
        <tissue evidence="2">Muscle</tissue>
    </source>
</reference>
<dbReference type="PANTHER" id="PTHR45784">
    <property type="entry name" value="C-TYPE LECTIN DOMAIN FAMILY 20 MEMBER A-RELATED"/>
    <property type="match status" value="1"/>
</dbReference>